<reference evidence="1" key="2">
    <citation type="submission" date="2022-03" db="EMBL/GenBank/DDBJ databases">
        <title>Draft title - Genomic analysis of global carrot germplasm unveils the trajectory of domestication and the origin of high carotenoid orange carrot.</title>
        <authorList>
            <person name="Iorizzo M."/>
            <person name="Ellison S."/>
            <person name="Senalik D."/>
            <person name="Macko-Podgorni A."/>
            <person name="Grzebelus D."/>
            <person name="Bostan H."/>
            <person name="Rolling W."/>
            <person name="Curaba J."/>
            <person name="Simon P."/>
        </authorList>
    </citation>
    <scope>NUCLEOTIDE SEQUENCE</scope>
    <source>
        <tissue evidence="1">Leaf</tissue>
    </source>
</reference>
<proteinExistence type="predicted"/>
<keyword evidence="2" id="KW-1185">Reference proteome</keyword>
<name>A0A166CUZ2_DAUCS</name>
<dbReference type="InterPro" id="IPR007658">
    <property type="entry name" value="DUF594"/>
</dbReference>
<dbReference type="AlphaFoldDB" id="A0A166CUZ2"/>
<dbReference type="InterPro" id="IPR025315">
    <property type="entry name" value="DUF4220"/>
</dbReference>
<dbReference type="OMA" id="TELHAFW"/>
<dbReference type="Proteomes" id="UP000077755">
    <property type="component" value="Chromosome 2"/>
</dbReference>
<dbReference type="Pfam" id="PF04578">
    <property type="entry name" value="DUF594"/>
    <property type="match status" value="1"/>
</dbReference>
<dbReference type="Gramene" id="KZN04369">
    <property type="protein sequence ID" value="KZN04369"/>
    <property type="gene ID" value="DCAR_005206"/>
</dbReference>
<dbReference type="EMBL" id="CP093344">
    <property type="protein sequence ID" value="WOG86628.1"/>
    <property type="molecule type" value="Genomic_DNA"/>
</dbReference>
<sequence>MVRVPIHKILLTDLFDEWELRSCILLSLNLQIFLIVAGTFRRLASHKWIVVLLWLAYLLAEIIAVFALGLIVSRQSSFSKNCKDGEPDYCYKDHIHLYWAPFLLVHIGGPDTITAFAPEDNELWLRHWFYLASQCVVVAYALYESLLSNHRLIIPALLMFFVGIVKCFERTAALYYGSANSFLNSMLTKSDKDDRITRRESRLLIRKNGNDLTHLQVLQYAFVCFKAFKGLVVDLDLSINERNQSREFFLATSCKDAFWLVEVELNYLYDVLYTKLFLLHHKISYFCRTLSFVAVVASSLLFHYVARDYYTTLDVVITYILLVGAVGLDVVAVFMLLFCDWTVIKLKPLSDDNPKNKSWKDKFVNWILLVNRSKSVFIEWLLRFVGDKYDNPEPKFTDSRWADSLSKFNLILYCLKRPSKKRENFYSSFGLVRFLNWIWYVKPQPLTKHMAEFIFDELKTKSEMAESLDKAKQICSSKGEWVLRENKTFLQFVDNYNYDDILLLWHIATELCYNDSQVQETNNAQRETAKQLSDYMLYLMVMKPDRMSAVCGIGQIKFRNICSEVCRLFDTGESLQLKRRSFCFSKRESQGEEALLTKACERILSFNRESEPVTVKRDRNILFTATVLAKELKMLPSEKKWLIIGQLWVELLSYAAANIRSNAHAVQLSRGGELITIVWILMAHFGLGDEYEINSGTQESGTQESQLTVERVRSLSI</sequence>
<evidence type="ECO:0000313" key="1">
    <source>
        <dbReference type="EMBL" id="WOG86628.1"/>
    </source>
</evidence>
<protein>
    <submittedName>
        <fullName evidence="1">Uncharacterized protein</fullName>
    </submittedName>
</protein>
<dbReference type="Pfam" id="PF13968">
    <property type="entry name" value="DUF4220"/>
    <property type="match status" value="1"/>
</dbReference>
<evidence type="ECO:0000313" key="2">
    <source>
        <dbReference type="Proteomes" id="UP000077755"/>
    </source>
</evidence>
<dbReference type="PANTHER" id="PTHR31325">
    <property type="entry name" value="OS01G0798800 PROTEIN-RELATED"/>
    <property type="match status" value="1"/>
</dbReference>
<organism evidence="1 2">
    <name type="scientific">Daucus carota subsp. sativus</name>
    <name type="common">Carrot</name>
    <dbReference type="NCBI Taxonomy" id="79200"/>
    <lineage>
        <taxon>Eukaryota</taxon>
        <taxon>Viridiplantae</taxon>
        <taxon>Streptophyta</taxon>
        <taxon>Embryophyta</taxon>
        <taxon>Tracheophyta</taxon>
        <taxon>Spermatophyta</taxon>
        <taxon>Magnoliopsida</taxon>
        <taxon>eudicotyledons</taxon>
        <taxon>Gunneridae</taxon>
        <taxon>Pentapetalae</taxon>
        <taxon>asterids</taxon>
        <taxon>campanulids</taxon>
        <taxon>Apiales</taxon>
        <taxon>Apiaceae</taxon>
        <taxon>Apioideae</taxon>
        <taxon>Scandiceae</taxon>
        <taxon>Daucinae</taxon>
        <taxon>Daucus</taxon>
        <taxon>Daucus sect. Daucus</taxon>
    </lineage>
</organism>
<dbReference type="KEGG" id="dcr:108207231"/>
<reference evidence="1" key="1">
    <citation type="journal article" date="2016" name="Nat. Genet.">
        <title>A high-quality carrot genome assembly provides new insights into carotenoid accumulation and asterid genome evolution.</title>
        <authorList>
            <person name="Iorizzo M."/>
            <person name="Ellison S."/>
            <person name="Senalik D."/>
            <person name="Zeng P."/>
            <person name="Satapoomin P."/>
            <person name="Huang J."/>
            <person name="Bowman M."/>
            <person name="Iovene M."/>
            <person name="Sanseverino W."/>
            <person name="Cavagnaro P."/>
            <person name="Yildiz M."/>
            <person name="Macko-Podgorni A."/>
            <person name="Moranska E."/>
            <person name="Grzebelus E."/>
            <person name="Grzebelus D."/>
            <person name="Ashrafi H."/>
            <person name="Zheng Z."/>
            <person name="Cheng S."/>
            <person name="Spooner D."/>
            <person name="Van Deynze A."/>
            <person name="Simon P."/>
        </authorList>
    </citation>
    <scope>NUCLEOTIDE SEQUENCE</scope>
    <source>
        <tissue evidence="1">Leaf</tissue>
    </source>
</reference>
<gene>
    <name evidence="1" type="ORF">DCAR_0205845</name>
</gene>
<accession>A0A166CUZ2</accession>
<dbReference type="OrthoDB" id="1689146at2759"/>